<dbReference type="AlphaFoldDB" id="A0A6S7JHQ1"/>
<dbReference type="Proteomes" id="UP001152795">
    <property type="component" value="Unassembled WGS sequence"/>
</dbReference>
<reference evidence="1" key="1">
    <citation type="submission" date="2020-04" db="EMBL/GenBank/DDBJ databases">
        <authorList>
            <person name="Alioto T."/>
            <person name="Alioto T."/>
            <person name="Gomez Garrido J."/>
        </authorList>
    </citation>
    <scope>NUCLEOTIDE SEQUENCE</scope>
    <source>
        <strain evidence="1">A484AB</strain>
    </source>
</reference>
<evidence type="ECO:0000313" key="1">
    <source>
        <dbReference type="EMBL" id="CAB4028500.1"/>
    </source>
</evidence>
<evidence type="ECO:0000313" key="2">
    <source>
        <dbReference type="Proteomes" id="UP001152795"/>
    </source>
</evidence>
<sequence length="113" mass="13335">MVMLANRNISRFIVDCTKKRVYWLENRTSVHRIFSTDYNGLDRKIIVNGLLNDYSLGVLGDSLYYLNNDHDLLYINEMNVFNGNISRKILVDNKTYYDDLVIVHSSIQPRERM</sequence>
<gene>
    <name evidence="1" type="ORF">PACLA_8A031061</name>
</gene>
<comment type="caution">
    <text evidence="1">The sequence shown here is derived from an EMBL/GenBank/DDBJ whole genome shotgun (WGS) entry which is preliminary data.</text>
</comment>
<protein>
    <submittedName>
        <fullName evidence="1">Uncharacterized protein</fullName>
    </submittedName>
</protein>
<accession>A0A6S7JHQ1</accession>
<dbReference type="Gene3D" id="2.120.10.30">
    <property type="entry name" value="TolB, C-terminal domain"/>
    <property type="match status" value="1"/>
</dbReference>
<organism evidence="1 2">
    <name type="scientific">Paramuricea clavata</name>
    <name type="common">Red gorgonian</name>
    <name type="synonym">Violescent sea-whip</name>
    <dbReference type="NCBI Taxonomy" id="317549"/>
    <lineage>
        <taxon>Eukaryota</taxon>
        <taxon>Metazoa</taxon>
        <taxon>Cnidaria</taxon>
        <taxon>Anthozoa</taxon>
        <taxon>Octocorallia</taxon>
        <taxon>Malacalcyonacea</taxon>
        <taxon>Plexauridae</taxon>
        <taxon>Paramuricea</taxon>
    </lineage>
</organism>
<keyword evidence="2" id="KW-1185">Reference proteome</keyword>
<feature type="non-terminal residue" evidence="1">
    <location>
        <position position="113"/>
    </location>
</feature>
<dbReference type="InterPro" id="IPR011042">
    <property type="entry name" value="6-blade_b-propeller_TolB-like"/>
</dbReference>
<dbReference type="EMBL" id="CACRXK020015519">
    <property type="protein sequence ID" value="CAB4028500.1"/>
    <property type="molecule type" value="Genomic_DNA"/>
</dbReference>
<proteinExistence type="predicted"/>
<name>A0A6S7JHQ1_PARCT</name>